<feature type="coiled-coil region" evidence="1">
    <location>
        <begin position="1"/>
        <end position="35"/>
    </location>
</feature>
<evidence type="ECO:0000313" key="2">
    <source>
        <dbReference type="EMBL" id="QGP76333.1"/>
    </source>
</evidence>
<proteinExistence type="predicted"/>
<dbReference type="RefSeq" id="WP_155224456.1">
    <property type="nucleotide sequence ID" value="NZ_BSYE01000001.1"/>
</dbReference>
<evidence type="ECO:0000256" key="1">
    <source>
        <dbReference type="SAM" id="Coils"/>
    </source>
</evidence>
<name>A0AB37D2Y2_TETHA</name>
<gene>
    <name evidence="2" type="ORF">GLW17_05580</name>
</gene>
<protein>
    <submittedName>
        <fullName evidence="2">Uncharacterized protein</fullName>
    </submittedName>
</protein>
<accession>A0AB37D2Y2</accession>
<sequence length="146" mass="17950">MKRYELRKEETKQRLDALEKRRDDFYSQMGEMENEIEDMWTKATEMQEKLVNFKKKGDVLDSYMEFLENQLVIEALEAQSYSIENFDLAEKDRLMVVLRRGEDILFDWYVQKKKEGYEFNQIEPLHKILKEDYEDYYNQRIEDEDT</sequence>
<keyword evidence="1" id="KW-0175">Coiled coil</keyword>
<dbReference type="Proteomes" id="UP000427886">
    <property type="component" value="Chromosome"/>
</dbReference>
<dbReference type="KEGG" id="tey:GLW17_05580"/>
<dbReference type="AlphaFoldDB" id="A0AB37D2Y2"/>
<evidence type="ECO:0000313" key="3">
    <source>
        <dbReference type="Proteomes" id="UP000427886"/>
    </source>
</evidence>
<reference evidence="2 3" key="1">
    <citation type="submission" date="2019-11" db="EMBL/GenBank/DDBJ databases">
        <authorList>
            <person name="Kim E."/>
            <person name="Lee J."/>
            <person name="Jeon K."/>
            <person name="Lee Y."/>
        </authorList>
    </citation>
    <scope>NUCLEOTIDE SEQUENCE [LARGE SCALE GENOMIC DNA]</scope>
    <source>
        <strain evidence="2 3">YJ1</strain>
    </source>
</reference>
<dbReference type="EMBL" id="CP046246">
    <property type="protein sequence ID" value="QGP76333.1"/>
    <property type="molecule type" value="Genomic_DNA"/>
</dbReference>
<organism evidence="2 3">
    <name type="scientific">Tetragenococcus halophilus</name>
    <name type="common">Pediococcus halophilus</name>
    <dbReference type="NCBI Taxonomy" id="51669"/>
    <lineage>
        <taxon>Bacteria</taxon>
        <taxon>Bacillati</taxon>
        <taxon>Bacillota</taxon>
        <taxon>Bacilli</taxon>
        <taxon>Lactobacillales</taxon>
        <taxon>Enterococcaceae</taxon>
        <taxon>Tetragenococcus</taxon>
    </lineage>
</organism>